<dbReference type="Gramene" id="C.cajan_44640.t">
    <property type="protein sequence ID" value="C.cajan_44640.t.cds1"/>
    <property type="gene ID" value="C.cajan_44640"/>
</dbReference>
<dbReference type="EMBL" id="AGCT01030347">
    <property type="protein sequence ID" value="KYP77695.1"/>
    <property type="molecule type" value="Genomic_DNA"/>
</dbReference>
<keyword evidence="2" id="KW-1185">Reference proteome</keyword>
<sequence>MMIYERLYSIFVIDVKSVLLVQEAQLEKYCQEFTSPSVFVNVVQGPQVNYRGFQFSNRGGCYHGRGCNRDGG</sequence>
<dbReference type="Proteomes" id="UP000075243">
    <property type="component" value="Unassembled WGS sequence"/>
</dbReference>
<protein>
    <submittedName>
        <fullName evidence="1">Uncharacterized protein</fullName>
    </submittedName>
</protein>
<dbReference type="AlphaFoldDB" id="A0A151UEG6"/>
<accession>A0A151UEG6</accession>
<comment type="caution">
    <text evidence="1">The sequence shown here is derived from an EMBL/GenBank/DDBJ whole genome shotgun (WGS) entry which is preliminary data.</text>
</comment>
<reference evidence="1" key="1">
    <citation type="journal article" date="2012" name="Nat. Biotechnol.">
        <title>Draft genome sequence of pigeonpea (Cajanus cajan), an orphan legume crop of resource-poor farmers.</title>
        <authorList>
            <person name="Varshney R.K."/>
            <person name="Chen W."/>
            <person name="Li Y."/>
            <person name="Bharti A.K."/>
            <person name="Saxena R.K."/>
            <person name="Schlueter J.A."/>
            <person name="Donoghue M.T."/>
            <person name="Azam S."/>
            <person name="Fan G."/>
            <person name="Whaley A.M."/>
            <person name="Farmer A.D."/>
            <person name="Sheridan J."/>
            <person name="Iwata A."/>
            <person name="Tuteja R."/>
            <person name="Penmetsa R.V."/>
            <person name="Wu W."/>
            <person name="Upadhyaya H.D."/>
            <person name="Yang S.P."/>
            <person name="Shah T."/>
            <person name="Saxena K.B."/>
            <person name="Michael T."/>
            <person name="McCombie W.R."/>
            <person name="Yang B."/>
            <person name="Zhang G."/>
            <person name="Yang H."/>
            <person name="Wang J."/>
            <person name="Spillane C."/>
            <person name="Cook D.R."/>
            <person name="May G.D."/>
            <person name="Xu X."/>
            <person name="Jackson S.A."/>
        </authorList>
    </citation>
    <scope>NUCLEOTIDE SEQUENCE [LARGE SCALE GENOMIC DNA]</scope>
</reference>
<proteinExistence type="predicted"/>
<evidence type="ECO:0000313" key="1">
    <source>
        <dbReference type="EMBL" id="KYP77695.1"/>
    </source>
</evidence>
<evidence type="ECO:0000313" key="2">
    <source>
        <dbReference type="Proteomes" id="UP000075243"/>
    </source>
</evidence>
<name>A0A151UEG6_CAJCA</name>
<gene>
    <name evidence="1" type="ORF">KK1_048823</name>
</gene>
<organism evidence="1 2">
    <name type="scientific">Cajanus cajan</name>
    <name type="common">Pigeon pea</name>
    <name type="synonym">Cajanus indicus</name>
    <dbReference type="NCBI Taxonomy" id="3821"/>
    <lineage>
        <taxon>Eukaryota</taxon>
        <taxon>Viridiplantae</taxon>
        <taxon>Streptophyta</taxon>
        <taxon>Embryophyta</taxon>
        <taxon>Tracheophyta</taxon>
        <taxon>Spermatophyta</taxon>
        <taxon>Magnoliopsida</taxon>
        <taxon>eudicotyledons</taxon>
        <taxon>Gunneridae</taxon>
        <taxon>Pentapetalae</taxon>
        <taxon>rosids</taxon>
        <taxon>fabids</taxon>
        <taxon>Fabales</taxon>
        <taxon>Fabaceae</taxon>
        <taxon>Papilionoideae</taxon>
        <taxon>50 kb inversion clade</taxon>
        <taxon>NPAAA clade</taxon>
        <taxon>indigoferoid/millettioid clade</taxon>
        <taxon>Phaseoleae</taxon>
        <taxon>Cajanus</taxon>
    </lineage>
</organism>